<comment type="catalytic activity">
    <reaction evidence="7">
        <text>arsenic triglutathione + 2 [thioredoxin]-dithiol + 2 S-adenosyl-L-methionine + H2O = dimethylarsinous acid + 2 [thioredoxin]-disulfide + 3 glutathione + 2 S-adenosyl-L-homocysteine + 2 H(+)</text>
        <dbReference type="Rhea" id="RHEA:69464"/>
        <dbReference type="Rhea" id="RHEA-COMP:10698"/>
        <dbReference type="Rhea" id="RHEA-COMP:10700"/>
        <dbReference type="ChEBI" id="CHEBI:15377"/>
        <dbReference type="ChEBI" id="CHEBI:15378"/>
        <dbReference type="ChEBI" id="CHEBI:23808"/>
        <dbReference type="ChEBI" id="CHEBI:29950"/>
        <dbReference type="ChEBI" id="CHEBI:50058"/>
        <dbReference type="ChEBI" id="CHEBI:57856"/>
        <dbReference type="ChEBI" id="CHEBI:57925"/>
        <dbReference type="ChEBI" id="CHEBI:59789"/>
        <dbReference type="ChEBI" id="CHEBI:183640"/>
        <dbReference type="EC" id="2.1.1.137"/>
    </reaction>
</comment>
<evidence type="ECO:0000256" key="2">
    <source>
        <dbReference type="ARBA" id="ARBA00022691"/>
    </source>
</evidence>
<sequence>MDKNIKGKVKSYYGGIAKKVSNNSRTSCGCGTACCGNITNDSNIYTKEYLEGLPEEAVNASLGCANPVVLAEYKKGETVLDLGSGGGIDAFISAKYVGKEGKVYGLDMTNEMLELANRNKEKMDVTNVEFIKGYIEDIPLENETIDVITSNCVINLCEDKEVALREAYRVLKKGGRIAIADIVQLKDVSEDIKQNAEMWVGCIAGALDINAYIDILKKVGFKEVDITPVNIYTKEIIEDIAKQKNLGYVYSKIDANLLDGAYAGAHVKAYK</sequence>
<keyword evidence="2" id="KW-0949">S-adenosyl-L-methionine</keyword>
<evidence type="ECO:0000256" key="8">
    <source>
        <dbReference type="ARBA" id="ARBA00048428"/>
    </source>
</evidence>
<dbReference type="InterPro" id="IPR029063">
    <property type="entry name" value="SAM-dependent_MTases_sf"/>
</dbReference>
<evidence type="ECO:0000256" key="4">
    <source>
        <dbReference type="ARBA" id="ARBA00034521"/>
    </source>
</evidence>
<dbReference type="SUPFAM" id="SSF53335">
    <property type="entry name" value="S-adenosyl-L-methionine-dependent methyltransferases"/>
    <property type="match status" value="1"/>
</dbReference>
<feature type="domain" description="Methyltransferase" evidence="9">
    <location>
        <begin position="74"/>
        <end position="218"/>
    </location>
</feature>
<proteinExistence type="inferred from homology"/>
<dbReference type="NCBIfam" id="NF008823">
    <property type="entry name" value="PRK11873.1"/>
    <property type="match status" value="1"/>
</dbReference>
<keyword evidence="11" id="KW-1185">Reference proteome</keyword>
<dbReference type="AlphaFoldDB" id="A0A6I6ERU2"/>
<comment type="catalytic activity">
    <reaction evidence="8">
        <text>arsenic triglutathione + 3 [thioredoxin]-dithiol + 3 S-adenosyl-L-methionine = trimethylarsine + 3 [thioredoxin]-disulfide + 3 glutathione + 3 S-adenosyl-L-homocysteine + 3 H(+)</text>
        <dbReference type="Rhea" id="RHEA:69432"/>
        <dbReference type="Rhea" id="RHEA-COMP:10698"/>
        <dbReference type="Rhea" id="RHEA-COMP:10700"/>
        <dbReference type="ChEBI" id="CHEBI:15378"/>
        <dbReference type="ChEBI" id="CHEBI:27130"/>
        <dbReference type="ChEBI" id="CHEBI:29950"/>
        <dbReference type="ChEBI" id="CHEBI:50058"/>
        <dbReference type="ChEBI" id="CHEBI:57856"/>
        <dbReference type="ChEBI" id="CHEBI:57925"/>
        <dbReference type="ChEBI" id="CHEBI:59789"/>
        <dbReference type="ChEBI" id="CHEBI:183640"/>
        <dbReference type="EC" id="2.1.1.137"/>
    </reaction>
</comment>
<reference evidence="10 11" key="1">
    <citation type="submission" date="2019-12" db="EMBL/GenBank/DDBJ databases">
        <title>Genome sequenceing of Clostridium bovifaecis.</title>
        <authorList>
            <person name="Yao Y."/>
        </authorList>
    </citation>
    <scope>NUCLEOTIDE SEQUENCE [LARGE SCALE GENOMIC DNA]</scope>
    <source>
        <strain evidence="10 11">BXX</strain>
    </source>
</reference>
<evidence type="ECO:0000256" key="3">
    <source>
        <dbReference type="ARBA" id="ARBA00034487"/>
    </source>
</evidence>
<gene>
    <name evidence="10" type="primary">arsM</name>
    <name evidence="10" type="ORF">GOM49_15905</name>
</gene>
<evidence type="ECO:0000313" key="11">
    <source>
        <dbReference type="Proteomes" id="UP000422764"/>
    </source>
</evidence>
<dbReference type="PANTHER" id="PTHR43675:SF8">
    <property type="entry name" value="ARSENITE METHYLTRANSFERASE"/>
    <property type="match status" value="1"/>
</dbReference>
<protein>
    <recommendedName>
        <fullName evidence="5">Arsenite methyltransferase</fullName>
        <ecNumber evidence="4">2.1.1.137</ecNumber>
    </recommendedName>
</protein>
<dbReference type="GO" id="GO:0030791">
    <property type="term" value="F:arsenite methyltransferase activity"/>
    <property type="evidence" value="ECO:0007669"/>
    <property type="project" value="UniProtKB-EC"/>
</dbReference>
<comment type="catalytic activity">
    <reaction evidence="6">
        <text>arsenic triglutathione + [thioredoxin]-dithiol + S-adenosyl-L-methionine + 2 H2O = methylarsonous acid + [thioredoxin]-disulfide + 3 glutathione + S-adenosyl-L-homocysteine + H(+)</text>
        <dbReference type="Rhea" id="RHEA:69460"/>
        <dbReference type="Rhea" id="RHEA-COMP:10698"/>
        <dbReference type="Rhea" id="RHEA-COMP:10700"/>
        <dbReference type="ChEBI" id="CHEBI:15377"/>
        <dbReference type="ChEBI" id="CHEBI:15378"/>
        <dbReference type="ChEBI" id="CHEBI:17826"/>
        <dbReference type="ChEBI" id="CHEBI:29950"/>
        <dbReference type="ChEBI" id="CHEBI:50058"/>
        <dbReference type="ChEBI" id="CHEBI:57856"/>
        <dbReference type="ChEBI" id="CHEBI:57925"/>
        <dbReference type="ChEBI" id="CHEBI:59789"/>
        <dbReference type="ChEBI" id="CHEBI:183640"/>
        <dbReference type="EC" id="2.1.1.137"/>
    </reaction>
</comment>
<evidence type="ECO:0000259" key="9">
    <source>
        <dbReference type="Pfam" id="PF13847"/>
    </source>
</evidence>
<evidence type="ECO:0000256" key="7">
    <source>
        <dbReference type="ARBA" id="ARBA00047943"/>
    </source>
</evidence>
<name>A0A6I6ERU2_9CLOT</name>
<comment type="similarity">
    <text evidence="3">Belongs to the methyltransferase superfamily. Arsenite methyltransferase family.</text>
</comment>
<dbReference type="EMBL" id="CP046522">
    <property type="protein sequence ID" value="QGU96379.1"/>
    <property type="molecule type" value="Genomic_DNA"/>
</dbReference>
<accession>A0A6I6ERU2</accession>
<dbReference type="InterPro" id="IPR025714">
    <property type="entry name" value="Methyltranfer_dom"/>
</dbReference>
<evidence type="ECO:0000256" key="1">
    <source>
        <dbReference type="ARBA" id="ARBA00022679"/>
    </source>
</evidence>
<dbReference type="EC" id="2.1.1.137" evidence="4"/>
<organism evidence="10 11">
    <name type="scientific">Clostridium bovifaecis</name>
    <dbReference type="NCBI Taxonomy" id="2184719"/>
    <lineage>
        <taxon>Bacteria</taxon>
        <taxon>Bacillati</taxon>
        <taxon>Bacillota</taxon>
        <taxon>Clostridia</taxon>
        <taxon>Eubacteriales</taxon>
        <taxon>Clostridiaceae</taxon>
        <taxon>Clostridium</taxon>
    </lineage>
</organism>
<dbReference type="GO" id="GO:0032259">
    <property type="term" value="P:methylation"/>
    <property type="evidence" value="ECO:0007669"/>
    <property type="project" value="UniProtKB-KW"/>
</dbReference>
<evidence type="ECO:0000256" key="6">
    <source>
        <dbReference type="ARBA" id="ARBA00047941"/>
    </source>
</evidence>
<evidence type="ECO:0000256" key="5">
    <source>
        <dbReference type="ARBA" id="ARBA00034545"/>
    </source>
</evidence>
<keyword evidence="10" id="KW-0489">Methyltransferase</keyword>
<dbReference type="Gene3D" id="3.40.50.150">
    <property type="entry name" value="Vaccinia Virus protein VP39"/>
    <property type="match status" value="1"/>
</dbReference>
<dbReference type="Proteomes" id="UP000422764">
    <property type="component" value="Chromosome"/>
</dbReference>
<dbReference type="InterPro" id="IPR026669">
    <property type="entry name" value="Arsenite_MeTrfase-like"/>
</dbReference>
<keyword evidence="1 10" id="KW-0808">Transferase</keyword>
<dbReference type="CDD" id="cd02440">
    <property type="entry name" value="AdoMet_MTases"/>
    <property type="match status" value="1"/>
</dbReference>
<dbReference type="PANTHER" id="PTHR43675">
    <property type="entry name" value="ARSENITE METHYLTRANSFERASE"/>
    <property type="match status" value="1"/>
</dbReference>
<evidence type="ECO:0000313" key="10">
    <source>
        <dbReference type="EMBL" id="QGU96379.1"/>
    </source>
</evidence>
<dbReference type="Pfam" id="PF13847">
    <property type="entry name" value="Methyltransf_31"/>
    <property type="match status" value="1"/>
</dbReference>